<evidence type="ECO:0000256" key="9">
    <source>
        <dbReference type="SAM" id="Phobius"/>
    </source>
</evidence>
<keyword evidence="2 8" id="KW-0812">Transmembrane</keyword>
<evidence type="ECO:0000313" key="12">
    <source>
        <dbReference type="Proteomes" id="UP001311232"/>
    </source>
</evidence>
<dbReference type="PRINTS" id="PR00237">
    <property type="entry name" value="GPCRRHODOPSN"/>
</dbReference>
<dbReference type="GO" id="GO:0022008">
    <property type="term" value="P:neurogenesis"/>
    <property type="evidence" value="ECO:0007669"/>
    <property type="project" value="TreeGrafter"/>
</dbReference>
<dbReference type="GO" id="GO:0019722">
    <property type="term" value="P:calcium-mediated signaling"/>
    <property type="evidence" value="ECO:0007669"/>
    <property type="project" value="TreeGrafter"/>
</dbReference>
<evidence type="ECO:0000256" key="5">
    <source>
        <dbReference type="ARBA" id="ARBA00023136"/>
    </source>
</evidence>
<evidence type="ECO:0000256" key="4">
    <source>
        <dbReference type="ARBA" id="ARBA00023040"/>
    </source>
</evidence>
<dbReference type="InterPro" id="IPR017452">
    <property type="entry name" value="GPCR_Rhodpsn_7TM"/>
</dbReference>
<dbReference type="GO" id="GO:0007420">
    <property type="term" value="P:brain development"/>
    <property type="evidence" value="ECO:0007669"/>
    <property type="project" value="TreeGrafter"/>
</dbReference>
<evidence type="ECO:0000256" key="1">
    <source>
        <dbReference type="ARBA" id="ARBA00004370"/>
    </source>
</evidence>
<dbReference type="GO" id="GO:0060326">
    <property type="term" value="P:cell chemotaxis"/>
    <property type="evidence" value="ECO:0007669"/>
    <property type="project" value="TreeGrafter"/>
</dbReference>
<evidence type="ECO:0000259" key="10">
    <source>
        <dbReference type="PROSITE" id="PS50262"/>
    </source>
</evidence>
<dbReference type="PANTHER" id="PTHR10489">
    <property type="entry name" value="CELL ADHESION MOLECULE"/>
    <property type="match status" value="1"/>
</dbReference>
<feature type="domain" description="G-protein coupled receptors family 1 profile" evidence="10">
    <location>
        <begin position="203"/>
        <end position="257"/>
    </location>
</feature>
<dbReference type="EMBL" id="JAHHUM010000290">
    <property type="protein sequence ID" value="KAK5621903.1"/>
    <property type="molecule type" value="Genomic_DNA"/>
</dbReference>
<gene>
    <name evidence="11" type="ORF">CRENBAI_009161</name>
</gene>
<dbReference type="GO" id="GO:0006955">
    <property type="term" value="P:immune response"/>
    <property type="evidence" value="ECO:0007669"/>
    <property type="project" value="TreeGrafter"/>
</dbReference>
<dbReference type="Proteomes" id="UP001311232">
    <property type="component" value="Unassembled WGS sequence"/>
</dbReference>
<evidence type="ECO:0000256" key="7">
    <source>
        <dbReference type="ARBA" id="ARBA00023224"/>
    </source>
</evidence>
<keyword evidence="3 9" id="KW-1133">Transmembrane helix</keyword>
<comment type="subcellular location">
    <subcellularLocation>
        <location evidence="1">Membrane</location>
    </subcellularLocation>
</comment>
<dbReference type="PANTHER" id="PTHR10489:SF594">
    <property type="entry name" value="C-X-C CHEMOKINE RECEPTOR TYPE 4"/>
    <property type="match status" value="1"/>
</dbReference>
<comment type="similarity">
    <text evidence="8">Belongs to the G-protein coupled receptor 1 family.</text>
</comment>
<keyword evidence="5 9" id="KW-0472">Membrane</keyword>
<dbReference type="InterPro" id="IPR050119">
    <property type="entry name" value="CCR1-9-like"/>
</dbReference>
<evidence type="ECO:0000256" key="3">
    <source>
        <dbReference type="ARBA" id="ARBA00022989"/>
    </source>
</evidence>
<keyword evidence="12" id="KW-1185">Reference proteome</keyword>
<reference evidence="11 12" key="1">
    <citation type="submission" date="2021-06" db="EMBL/GenBank/DDBJ databases">
        <authorList>
            <person name="Palmer J.M."/>
        </authorList>
    </citation>
    <scope>NUCLEOTIDE SEQUENCE [LARGE SCALE GENOMIC DNA]</scope>
    <source>
        <strain evidence="11 12">MEX-2019</strain>
        <tissue evidence="11">Muscle</tissue>
    </source>
</reference>
<dbReference type="GO" id="GO:0007204">
    <property type="term" value="P:positive regulation of cytosolic calcium ion concentration"/>
    <property type="evidence" value="ECO:0007669"/>
    <property type="project" value="TreeGrafter"/>
</dbReference>
<protein>
    <recommendedName>
        <fullName evidence="10">G-protein coupled receptors family 1 profile domain-containing protein</fullName>
    </recommendedName>
</protein>
<dbReference type="GO" id="GO:0009897">
    <property type="term" value="C:external side of plasma membrane"/>
    <property type="evidence" value="ECO:0007669"/>
    <property type="project" value="TreeGrafter"/>
</dbReference>
<dbReference type="PROSITE" id="PS00237">
    <property type="entry name" value="G_PROTEIN_RECEP_F1_1"/>
    <property type="match status" value="1"/>
</dbReference>
<accession>A0AAV9SL52</accession>
<evidence type="ECO:0000256" key="8">
    <source>
        <dbReference type="RuleBase" id="RU000688"/>
    </source>
</evidence>
<dbReference type="AlphaFoldDB" id="A0AAV9SL52"/>
<dbReference type="InterPro" id="IPR000276">
    <property type="entry name" value="GPCR_Rhodpsn"/>
</dbReference>
<dbReference type="SUPFAM" id="SSF81321">
    <property type="entry name" value="Family A G protein-coupled receptor-like"/>
    <property type="match status" value="1"/>
</dbReference>
<dbReference type="PROSITE" id="PS50262">
    <property type="entry name" value="G_PROTEIN_RECEP_F1_2"/>
    <property type="match status" value="1"/>
</dbReference>
<feature type="transmembrane region" description="Helical" evidence="9">
    <location>
        <begin position="157"/>
        <end position="178"/>
    </location>
</feature>
<sequence>MSENEAKREQSMSTAVITVVDEQIHLSQELLAAMAEFDVEPEVLMRAFLALMFYKMKRENLLQLSGENRKYDDPYRWAYLLSEGKVHMHQTVQLLLTLNGATSISRSARKRRHTSFFDNSTANTNTSDGSTDFDLNVHEPCAQALSGNFNKIFHPRIYGIIFTLGIVGNKLVVLVVGYQKTVKTTSTGSISPSPTSSDAVETWHFRGFLCVSVDVICTMNLYSSVLILAFISLDRYLVVVHGTNSRATRKLLASRVI</sequence>
<proteinExistence type="inferred from homology"/>
<comment type="caution">
    <text evidence="11">The sequence shown here is derived from an EMBL/GenBank/DDBJ whole genome shotgun (WGS) entry which is preliminary data.</text>
</comment>
<dbReference type="Pfam" id="PF00001">
    <property type="entry name" value="7tm_1"/>
    <property type="match status" value="1"/>
</dbReference>
<dbReference type="Gene3D" id="1.20.1070.10">
    <property type="entry name" value="Rhodopsin 7-helix transmembrane proteins"/>
    <property type="match status" value="1"/>
</dbReference>
<dbReference type="GO" id="GO:0019957">
    <property type="term" value="F:C-C chemokine binding"/>
    <property type="evidence" value="ECO:0007669"/>
    <property type="project" value="TreeGrafter"/>
</dbReference>
<evidence type="ECO:0000256" key="6">
    <source>
        <dbReference type="ARBA" id="ARBA00023170"/>
    </source>
</evidence>
<name>A0AAV9SL52_9TELE</name>
<evidence type="ECO:0000256" key="2">
    <source>
        <dbReference type="ARBA" id="ARBA00022692"/>
    </source>
</evidence>
<feature type="transmembrane region" description="Helical" evidence="9">
    <location>
        <begin position="221"/>
        <end position="240"/>
    </location>
</feature>
<organism evidence="11 12">
    <name type="scientific">Crenichthys baileyi</name>
    <name type="common">White River springfish</name>
    <dbReference type="NCBI Taxonomy" id="28760"/>
    <lineage>
        <taxon>Eukaryota</taxon>
        <taxon>Metazoa</taxon>
        <taxon>Chordata</taxon>
        <taxon>Craniata</taxon>
        <taxon>Vertebrata</taxon>
        <taxon>Euteleostomi</taxon>
        <taxon>Actinopterygii</taxon>
        <taxon>Neopterygii</taxon>
        <taxon>Teleostei</taxon>
        <taxon>Neoteleostei</taxon>
        <taxon>Acanthomorphata</taxon>
        <taxon>Ovalentaria</taxon>
        <taxon>Atherinomorphae</taxon>
        <taxon>Cyprinodontiformes</taxon>
        <taxon>Goodeidae</taxon>
        <taxon>Crenichthys</taxon>
    </lineage>
</organism>
<dbReference type="GO" id="GO:0016493">
    <property type="term" value="F:C-C chemokine receptor activity"/>
    <property type="evidence" value="ECO:0007669"/>
    <property type="project" value="TreeGrafter"/>
</dbReference>
<evidence type="ECO:0000313" key="11">
    <source>
        <dbReference type="EMBL" id="KAK5621903.1"/>
    </source>
</evidence>
<keyword evidence="7 8" id="KW-0807">Transducer</keyword>
<keyword evidence="4 8" id="KW-0297">G-protein coupled receptor</keyword>
<keyword evidence="6 8" id="KW-0675">Receptor</keyword>